<dbReference type="InterPro" id="IPR053149">
    <property type="entry name" value="TPK"/>
</dbReference>
<dbReference type="Proteomes" id="UP000029003">
    <property type="component" value="Unassembled WGS sequence"/>
</dbReference>
<dbReference type="OrthoDB" id="9804377at2"/>
<evidence type="ECO:0000256" key="4">
    <source>
        <dbReference type="ARBA" id="ARBA00022840"/>
    </source>
</evidence>
<feature type="domain" description="Thiamin pyrophosphokinase thiamin-binding" evidence="6">
    <location>
        <begin position="163"/>
        <end position="222"/>
    </location>
</feature>
<dbReference type="RefSeq" id="WP_029576531.1">
    <property type="nucleotide sequence ID" value="NZ_JGZT01000006.1"/>
</dbReference>
<proteinExistence type="predicted"/>
<evidence type="ECO:0000313" key="8">
    <source>
        <dbReference type="Proteomes" id="UP000029003"/>
    </source>
</evidence>
<dbReference type="Pfam" id="PF04263">
    <property type="entry name" value="TPK_catalytic"/>
    <property type="match status" value="1"/>
</dbReference>
<keyword evidence="4" id="KW-0067">ATP-binding</keyword>
<dbReference type="InterPro" id="IPR036371">
    <property type="entry name" value="TPK_B1-bd_sf"/>
</dbReference>
<dbReference type="GO" id="GO:0030975">
    <property type="term" value="F:thiamine binding"/>
    <property type="evidence" value="ECO:0007669"/>
    <property type="project" value="InterPro"/>
</dbReference>
<keyword evidence="1" id="KW-0808">Transferase</keyword>
<dbReference type="GO" id="GO:0009229">
    <property type="term" value="P:thiamine diphosphate biosynthetic process"/>
    <property type="evidence" value="ECO:0007669"/>
    <property type="project" value="InterPro"/>
</dbReference>
<dbReference type="GO" id="GO:0004788">
    <property type="term" value="F:thiamine diphosphokinase activity"/>
    <property type="evidence" value="ECO:0007669"/>
    <property type="project" value="UniProtKB-UniRule"/>
</dbReference>
<accession>A0A087E4U9</accession>
<evidence type="ECO:0000256" key="5">
    <source>
        <dbReference type="NCBIfam" id="TIGR01378"/>
    </source>
</evidence>
<evidence type="ECO:0000256" key="2">
    <source>
        <dbReference type="ARBA" id="ARBA00022741"/>
    </source>
</evidence>
<dbReference type="SMART" id="SM00983">
    <property type="entry name" value="TPK_B1_binding"/>
    <property type="match status" value="1"/>
</dbReference>
<dbReference type="SUPFAM" id="SSF63999">
    <property type="entry name" value="Thiamin pyrophosphokinase, catalytic domain"/>
    <property type="match status" value="1"/>
</dbReference>
<name>A0A087E4U9_9BIFI</name>
<evidence type="ECO:0000259" key="6">
    <source>
        <dbReference type="SMART" id="SM00983"/>
    </source>
</evidence>
<keyword evidence="3 7" id="KW-0418">Kinase</keyword>
<evidence type="ECO:0000256" key="3">
    <source>
        <dbReference type="ARBA" id="ARBA00022777"/>
    </source>
</evidence>
<dbReference type="InterPro" id="IPR036759">
    <property type="entry name" value="TPK_catalytic_sf"/>
</dbReference>
<evidence type="ECO:0000256" key="1">
    <source>
        <dbReference type="ARBA" id="ARBA00022679"/>
    </source>
</evidence>
<organism evidence="7 8">
    <name type="scientific">Bifidobacterium thermacidophilum subsp. thermacidophilum</name>
    <dbReference type="NCBI Taxonomy" id="79262"/>
    <lineage>
        <taxon>Bacteria</taxon>
        <taxon>Bacillati</taxon>
        <taxon>Actinomycetota</taxon>
        <taxon>Actinomycetes</taxon>
        <taxon>Bifidobacteriales</taxon>
        <taxon>Bifidobacteriaceae</taxon>
        <taxon>Bifidobacterium</taxon>
    </lineage>
</organism>
<protein>
    <recommendedName>
        <fullName evidence="5">Thiamine diphosphokinase</fullName>
        <ecNumber evidence="5">2.7.6.2</ecNumber>
    </recommendedName>
</protein>
<dbReference type="CDD" id="cd07995">
    <property type="entry name" value="TPK"/>
    <property type="match status" value="1"/>
</dbReference>
<dbReference type="EC" id="2.7.6.2" evidence="5"/>
<dbReference type="PANTHER" id="PTHR41299">
    <property type="entry name" value="THIAMINE PYROPHOSPHOKINASE"/>
    <property type="match status" value="1"/>
</dbReference>
<keyword evidence="2" id="KW-0547">Nucleotide-binding</keyword>
<dbReference type="SUPFAM" id="SSF63862">
    <property type="entry name" value="Thiamin pyrophosphokinase, substrate-binding domain"/>
    <property type="match status" value="1"/>
</dbReference>
<dbReference type="EMBL" id="JGZT01000006">
    <property type="protein sequence ID" value="KFJ02800.1"/>
    <property type="molecule type" value="Genomic_DNA"/>
</dbReference>
<comment type="caution">
    <text evidence="7">The sequence shown here is derived from an EMBL/GenBank/DDBJ whole genome shotgun (WGS) entry which is preliminary data.</text>
</comment>
<dbReference type="NCBIfam" id="TIGR01378">
    <property type="entry name" value="thi_PPkinase"/>
    <property type="match status" value="1"/>
</dbReference>
<dbReference type="InterPro" id="IPR006282">
    <property type="entry name" value="Thi_PPkinase"/>
</dbReference>
<sequence length="262" mass="27280">MEQERQRRQQPRDTDSAATTCVVFAAGTYFGGRPSVPPNAFVIAADGGLDHAHALGIRADAVIGDFDSISGPVPEQSGTIRLPEEKDDPDLLSALKVGWAKGARTFHIYGALGGRVDHSIANIQILARLAAHGGIGYLFGDGTIVTAISDGSLSFSADAATRGAGRMVSVFSHSDQSTDVTERGLKYRLDHATMLNDTVQGVSNEFLTATPAVVSVGSGTLVVTFPIEAGLPHVERLHAFSGDLGALSTAVSTALATPRQSA</sequence>
<dbReference type="GO" id="GO:0005524">
    <property type="term" value="F:ATP binding"/>
    <property type="evidence" value="ECO:0007669"/>
    <property type="project" value="UniProtKB-KW"/>
</dbReference>
<dbReference type="InterPro" id="IPR007373">
    <property type="entry name" value="Thiamin_PyroPKinase_B1-bd"/>
</dbReference>
<evidence type="ECO:0000313" key="7">
    <source>
        <dbReference type="EMBL" id="KFJ02800.1"/>
    </source>
</evidence>
<dbReference type="GO" id="GO:0006772">
    <property type="term" value="P:thiamine metabolic process"/>
    <property type="evidence" value="ECO:0007669"/>
    <property type="project" value="UniProtKB-UniRule"/>
</dbReference>
<gene>
    <name evidence="7" type="ORF">THER5_1267</name>
</gene>
<dbReference type="Pfam" id="PF04265">
    <property type="entry name" value="TPK_B1_binding"/>
    <property type="match status" value="1"/>
</dbReference>
<dbReference type="Gene3D" id="3.40.50.10240">
    <property type="entry name" value="Thiamin pyrophosphokinase, catalytic domain"/>
    <property type="match status" value="1"/>
</dbReference>
<dbReference type="PANTHER" id="PTHR41299:SF1">
    <property type="entry name" value="THIAMINE PYROPHOSPHOKINASE"/>
    <property type="match status" value="1"/>
</dbReference>
<reference evidence="7 8" key="1">
    <citation type="submission" date="2014-03" db="EMBL/GenBank/DDBJ databases">
        <title>Genomics of Bifidobacteria.</title>
        <authorList>
            <person name="Ventura M."/>
            <person name="Milani C."/>
            <person name="Lugli G.A."/>
        </authorList>
    </citation>
    <scope>NUCLEOTIDE SEQUENCE [LARGE SCALE GENOMIC DNA]</scope>
    <source>
        <strain evidence="7 8">LMG 21395</strain>
    </source>
</reference>
<dbReference type="GO" id="GO:0016301">
    <property type="term" value="F:kinase activity"/>
    <property type="evidence" value="ECO:0007669"/>
    <property type="project" value="UniProtKB-KW"/>
</dbReference>
<dbReference type="InterPro" id="IPR007371">
    <property type="entry name" value="TPK_catalytic"/>
</dbReference>
<dbReference type="AlphaFoldDB" id="A0A087E4U9"/>